<gene>
    <name evidence="1" type="ORF">METZ01_LOCUS234118</name>
</gene>
<dbReference type="SUPFAM" id="SSF51197">
    <property type="entry name" value="Clavaminate synthase-like"/>
    <property type="match status" value="1"/>
</dbReference>
<accession>A0A382H211</accession>
<sequence length="244" mass="27325">MLDLKSKAGQVSEQGYCVIESVYDEHECIQIRAIFQELCHKKGGFSNEQSTISFHPLLEWGPEMAPFYAKPILVDLMAEVFNDDVRLAHSGAAVFNNALVSPVLTGWHNHYSWEISETGLQRHNPERVLCNVYVDGTMPDVGPLIVLPRSLNTSIHNEGEANAEWTGQETVSIPPGSAVIFDTAVWHCSRRGNSNELRHLWGGHYQGWNNPTPHPEDNIAKNSTVAAYKNQFPLLKKLLENPIN</sequence>
<proteinExistence type="predicted"/>
<dbReference type="Gene3D" id="2.60.120.620">
    <property type="entry name" value="q2cbj1_9rhob like domain"/>
    <property type="match status" value="1"/>
</dbReference>
<reference evidence="1" key="1">
    <citation type="submission" date="2018-05" db="EMBL/GenBank/DDBJ databases">
        <authorList>
            <person name="Lanie J.A."/>
            <person name="Ng W.-L."/>
            <person name="Kazmierczak K.M."/>
            <person name="Andrzejewski T.M."/>
            <person name="Davidsen T.M."/>
            <person name="Wayne K.J."/>
            <person name="Tettelin H."/>
            <person name="Glass J.I."/>
            <person name="Rusch D."/>
            <person name="Podicherti R."/>
            <person name="Tsui H.-C.T."/>
            <person name="Winkler M.E."/>
        </authorList>
    </citation>
    <scope>NUCLEOTIDE SEQUENCE</scope>
</reference>
<dbReference type="AlphaFoldDB" id="A0A382H211"/>
<dbReference type="EMBL" id="UINC01058699">
    <property type="protein sequence ID" value="SVB81264.1"/>
    <property type="molecule type" value="Genomic_DNA"/>
</dbReference>
<organism evidence="1">
    <name type="scientific">marine metagenome</name>
    <dbReference type="NCBI Taxonomy" id="408172"/>
    <lineage>
        <taxon>unclassified sequences</taxon>
        <taxon>metagenomes</taxon>
        <taxon>ecological metagenomes</taxon>
    </lineage>
</organism>
<dbReference type="Pfam" id="PF05721">
    <property type="entry name" value="PhyH"/>
    <property type="match status" value="1"/>
</dbReference>
<name>A0A382H211_9ZZZZ</name>
<evidence type="ECO:0008006" key="2">
    <source>
        <dbReference type="Google" id="ProtNLM"/>
    </source>
</evidence>
<protein>
    <recommendedName>
        <fullName evidence="2">Phytanoyl-CoA dioxygenase</fullName>
    </recommendedName>
</protein>
<dbReference type="InterPro" id="IPR008775">
    <property type="entry name" value="Phytyl_CoA_dOase-like"/>
</dbReference>
<evidence type="ECO:0000313" key="1">
    <source>
        <dbReference type="EMBL" id="SVB81264.1"/>
    </source>
</evidence>